<dbReference type="GO" id="GO:0016491">
    <property type="term" value="F:oxidoreductase activity"/>
    <property type="evidence" value="ECO:0007669"/>
    <property type="project" value="UniProtKB-KW"/>
</dbReference>
<accession>A0A9D4W2H4</accession>
<dbReference type="InterPro" id="IPR026992">
    <property type="entry name" value="DIOX_N"/>
</dbReference>
<reference evidence="9 10" key="1">
    <citation type="journal article" date="2022" name="Nat. Genet.">
        <title>Improved pea reference genome and pan-genome highlight genomic features and evolutionary characteristics.</title>
        <authorList>
            <person name="Yang T."/>
            <person name="Liu R."/>
            <person name="Luo Y."/>
            <person name="Hu S."/>
            <person name="Wang D."/>
            <person name="Wang C."/>
            <person name="Pandey M.K."/>
            <person name="Ge S."/>
            <person name="Xu Q."/>
            <person name="Li N."/>
            <person name="Li G."/>
            <person name="Huang Y."/>
            <person name="Saxena R.K."/>
            <person name="Ji Y."/>
            <person name="Li M."/>
            <person name="Yan X."/>
            <person name="He Y."/>
            <person name="Liu Y."/>
            <person name="Wang X."/>
            <person name="Xiang C."/>
            <person name="Varshney R.K."/>
            <person name="Ding H."/>
            <person name="Gao S."/>
            <person name="Zong X."/>
        </authorList>
    </citation>
    <scope>NUCLEOTIDE SEQUENCE [LARGE SCALE GENOMIC DNA]</scope>
    <source>
        <strain evidence="9 10">cv. Zhongwan 6</strain>
    </source>
</reference>
<dbReference type="InterPro" id="IPR005123">
    <property type="entry name" value="Oxoglu/Fe-dep_dioxygenase_dom"/>
</dbReference>
<organism evidence="9 10">
    <name type="scientific">Pisum sativum</name>
    <name type="common">Garden pea</name>
    <name type="synonym">Lathyrus oleraceus</name>
    <dbReference type="NCBI Taxonomy" id="3888"/>
    <lineage>
        <taxon>Eukaryota</taxon>
        <taxon>Viridiplantae</taxon>
        <taxon>Streptophyta</taxon>
        <taxon>Embryophyta</taxon>
        <taxon>Tracheophyta</taxon>
        <taxon>Spermatophyta</taxon>
        <taxon>Magnoliopsida</taxon>
        <taxon>eudicotyledons</taxon>
        <taxon>Gunneridae</taxon>
        <taxon>Pentapetalae</taxon>
        <taxon>rosids</taxon>
        <taxon>fabids</taxon>
        <taxon>Fabales</taxon>
        <taxon>Fabaceae</taxon>
        <taxon>Papilionoideae</taxon>
        <taxon>50 kb inversion clade</taxon>
        <taxon>NPAAA clade</taxon>
        <taxon>Hologalegina</taxon>
        <taxon>IRL clade</taxon>
        <taxon>Fabeae</taxon>
        <taxon>Lathyrus</taxon>
    </lineage>
</organism>
<dbReference type="SUPFAM" id="SSF51197">
    <property type="entry name" value="Clavaminate synthase-like"/>
    <property type="match status" value="1"/>
</dbReference>
<gene>
    <name evidence="9" type="ORF">KIW84_060828</name>
</gene>
<name>A0A9D4W2H4_PEA</name>
<dbReference type="Pfam" id="PF03171">
    <property type="entry name" value="2OG-FeII_Oxy"/>
    <property type="match status" value="1"/>
</dbReference>
<feature type="domain" description="Fe2OG dioxygenase" evidence="8">
    <location>
        <begin position="167"/>
        <end position="268"/>
    </location>
</feature>
<evidence type="ECO:0000256" key="2">
    <source>
        <dbReference type="ARBA" id="ARBA00023004"/>
    </source>
</evidence>
<dbReference type="PRINTS" id="PR00682">
    <property type="entry name" value="IPNSYNTHASE"/>
</dbReference>
<keyword evidence="10" id="KW-1185">Reference proteome</keyword>
<proteinExistence type="inferred from homology"/>
<sequence length="317" mass="36624">MGSENEMIPCLDFSGVGDDDEGSEEWEKMSKKVREALESYGCFILMYDKNKIPKSLCENMLLGMKELFDLPEEIKKKHISTRPYSSYKGDCPKFPLTQTLGIDDVFVEDNALAFTNLMWSQGNPTFCETMKSLSSKMHELNFLILKMIKDSYGLPKQYYSDIEVLKNTSHLRLMKYKTPKTTKDCETALLPHTDKSTLTMLYQNEVQGLHVQTKTNKWIQLNIPQEGFIVIVGDILKAWSNGRLHAPPHKVMMRGDKERYSFAEFTLPKEDVKIEVPRELVDDEVHPLRYRSFTYGDYLEYFVSTLKENALEAYVGV</sequence>
<dbReference type="Proteomes" id="UP001058974">
    <property type="component" value="Chromosome 6"/>
</dbReference>
<evidence type="ECO:0000313" key="9">
    <source>
        <dbReference type="EMBL" id="KAI5393873.1"/>
    </source>
</evidence>
<evidence type="ECO:0000256" key="3">
    <source>
        <dbReference type="ARBA" id="ARBA00054658"/>
    </source>
</evidence>
<evidence type="ECO:0000256" key="5">
    <source>
        <dbReference type="ARBA" id="ARBA00076740"/>
    </source>
</evidence>
<evidence type="ECO:0000256" key="4">
    <source>
        <dbReference type="ARBA" id="ARBA00074102"/>
    </source>
</evidence>
<evidence type="ECO:0000313" key="10">
    <source>
        <dbReference type="Proteomes" id="UP001058974"/>
    </source>
</evidence>
<dbReference type="OrthoDB" id="288590at2759"/>
<feature type="region of interest" description="Disordered" evidence="7">
    <location>
        <begin position="1"/>
        <end position="25"/>
    </location>
</feature>
<dbReference type="EMBL" id="JAMSHJ010000006">
    <property type="protein sequence ID" value="KAI5393873.1"/>
    <property type="molecule type" value="Genomic_DNA"/>
</dbReference>
<dbReference type="Gene3D" id="2.60.120.330">
    <property type="entry name" value="B-lactam Antibiotic, Isopenicillin N Synthase, Chain"/>
    <property type="match status" value="1"/>
</dbReference>
<dbReference type="PANTHER" id="PTHR47990">
    <property type="entry name" value="2-OXOGLUTARATE (2OG) AND FE(II)-DEPENDENT OXYGENASE SUPERFAMILY PROTEIN-RELATED"/>
    <property type="match status" value="1"/>
</dbReference>
<protein>
    <recommendedName>
        <fullName evidence="4">2-oxoglutarate-dependent dioxygenase DAO</fullName>
    </recommendedName>
    <alternativeName>
        <fullName evidence="5">Protein DIOXYGENASE FOR AUXIN OXIDATION</fullName>
    </alternativeName>
</protein>
<dbReference type="PROSITE" id="PS51471">
    <property type="entry name" value="FE2OG_OXY"/>
    <property type="match status" value="1"/>
</dbReference>
<dbReference type="Pfam" id="PF14226">
    <property type="entry name" value="DIOX_N"/>
    <property type="match status" value="1"/>
</dbReference>
<dbReference type="InterPro" id="IPR044861">
    <property type="entry name" value="IPNS-like_FE2OG_OXY"/>
</dbReference>
<evidence type="ECO:0000256" key="6">
    <source>
        <dbReference type="RuleBase" id="RU003682"/>
    </source>
</evidence>
<evidence type="ECO:0000256" key="1">
    <source>
        <dbReference type="ARBA" id="ARBA00022723"/>
    </source>
</evidence>
<dbReference type="Gramene" id="Psat06G0082800-T1">
    <property type="protein sequence ID" value="KAI5393873.1"/>
    <property type="gene ID" value="KIW84_060828"/>
</dbReference>
<keyword evidence="1 6" id="KW-0479">Metal-binding</keyword>
<dbReference type="GO" id="GO:0046872">
    <property type="term" value="F:metal ion binding"/>
    <property type="evidence" value="ECO:0007669"/>
    <property type="project" value="UniProtKB-KW"/>
</dbReference>
<keyword evidence="2 6" id="KW-0408">Iron</keyword>
<evidence type="ECO:0000259" key="8">
    <source>
        <dbReference type="PROSITE" id="PS51471"/>
    </source>
</evidence>
<dbReference type="InterPro" id="IPR027443">
    <property type="entry name" value="IPNS-like_sf"/>
</dbReference>
<evidence type="ECO:0000256" key="7">
    <source>
        <dbReference type="SAM" id="MobiDB-lite"/>
    </source>
</evidence>
<keyword evidence="6" id="KW-0560">Oxidoreductase</keyword>
<comment type="similarity">
    <text evidence="6">Belongs to the iron/ascorbate-dependent oxidoreductase family.</text>
</comment>
<dbReference type="FunFam" id="2.60.120.330:FF:000017">
    <property type="entry name" value="2-oxoglutarate-dependent dioxygenase DAO"/>
    <property type="match status" value="1"/>
</dbReference>
<comment type="function">
    <text evidence="3">2-oxoglutarate-dependent dioxygenase essential for auxin catabolism and maintenance of auxin homeostasis in reproductive organs. Catalyzes the irreversible oxidation of indole-3-acetic acid (IAA) to the biologically inactive 2-oxoindole-3-acetic acid (OxIAA).</text>
</comment>
<comment type="caution">
    <text evidence="9">The sequence shown here is derived from an EMBL/GenBank/DDBJ whole genome shotgun (WGS) entry which is preliminary data.</text>
</comment>
<dbReference type="InterPro" id="IPR050231">
    <property type="entry name" value="Iron_ascorbate_oxido_reductase"/>
</dbReference>
<dbReference type="AlphaFoldDB" id="A0A9D4W2H4"/>